<feature type="region of interest" description="Disordered" evidence="6">
    <location>
        <begin position="1"/>
        <end position="30"/>
    </location>
</feature>
<evidence type="ECO:0000256" key="1">
    <source>
        <dbReference type="ARBA" id="ARBA00022490"/>
    </source>
</evidence>
<name>A0A951QF22_9CYAN</name>
<dbReference type="Proteomes" id="UP000757435">
    <property type="component" value="Unassembled WGS sequence"/>
</dbReference>
<comment type="subcellular location">
    <subcellularLocation>
        <location evidence="5">Cytoplasm</location>
    </subcellularLocation>
</comment>
<dbReference type="InterPro" id="IPR016856">
    <property type="entry name" value="QueF_type1"/>
</dbReference>
<dbReference type="InterPro" id="IPR043133">
    <property type="entry name" value="GTP-CH-I_C/QueF"/>
</dbReference>
<organism evidence="7 8">
    <name type="scientific">Drouetiella hepatica Uher 2000/2452</name>
    <dbReference type="NCBI Taxonomy" id="904376"/>
    <lineage>
        <taxon>Bacteria</taxon>
        <taxon>Bacillati</taxon>
        <taxon>Cyanobacteriota</taxon>
        <taxon>Cyanophyceae</taxon>
        <taxon>Oculatellales</taxon>
        <taxon>Oculatellaceae</taxon>
        <taxon>Drouetiella</taxon>
    </lineage>
</organism>
<feature type="compositionally biased region" description="Basic and acidic residues" evidence="6">
    <location>
        <begin position="19"/>
        <end position="30"/>
    </location>
</feature>
<feature type="binding site" evidence="5">
    <location>
        <begin position="126"/>
        <end position="127"/>
    </location>
    <ligand>
        <name>substrate</name>
    </ligand>
</feature>
<dbReference type="HAMAP" id="MF_00818">
    <property type="entry name" value="QueF_type1"/>
    <property type="match status" value="1"/>
</dbReference>
<reference evidence="7" key="2">
    <citation type="journal article" date="2022" name="Microbiol. Resour. Announc.">
        <title>Metagenome Sequencing to Explore Phylogenomics of Terrestrial Cyanobacteria.</title>
        <authorList>
            <person name="Ward R.D."/>
            <person name="Stajich J.E."/>
            <person name="Johansen J.R."/>
            <person name="Huntemann M."/>
            <person name="Clum A."/>
            <person name="Foster B."/>
            <person name="Foster B."/>
            <person name="Roux S."/>
            <person name="Palaniappan K."/>
            <person name="Varghese N."/>
            <person name="Mukherjee S."/>
            <person name="Reddy T.B.K."/>
            <person name="Daum C."/>
            <person name="Copeland A."/>
            <person name="Chen I.A."/>
            <person name="Ivanova N.N."/>
            <person name="Kyrpides N.C."/>
            <person name="Shapiro N."/>
            <person name="Eloe-Fadrosh E.A."/>
            <person name="Pietrasiak N."/>
        </authorList>
    </citation>
    <scope>NUCLEOTIDE SEQUENCE</scope>
    <source>
        <strain evidence="7">UHER 2000/2452</strain>
    </source>
</reference>
<feature type="binding site" evidence="5">
    <location>
        <begin position="107"/>
        <end position="109"/>
    </location>
    <ligand>
        <name>substrate</name>
    </ligand>
</feature>
<evidence type="ECO:0000313" key="8">
    <source>
        <dbReference type="Proteomes" id="UP000757435"/>
    </source>
</evidence>
<protein>
    <recommendedName>
        <fullName evidence="5">NADPH-dependent 7-cyano-7-deazaguanine reductase</fullName>
        <ecNumber evidence="5">1.7.1.13</ecNumber>
    </recommendedName>
    <alternativeName>
        <fullName evidence="5">7-cyano-7-carbaguanine reductase</fullName>
    </alternativeName>
    <alternativeName>
        <fullName evidence="5">NADPH-dependent nitrile oxidoreductase</fullName>
    </alternativeName>
    <alternativeName>
        <fullName evidence="5">PreQ(0) reductase</fullName>
    </alternativeName>
</protein>
<comment type="caution">
    <text evidence="7">The sequence shown here is derived from an EMBL/GenBank/DDBJ whole genome shotgun (WGS) entry which is preliminary data.</text>
</comment>
<dbReference type="GO" id="GO:0005737">
    <property type="term" value="C:cytoplasm"/>
    <property type="evidence" value="ECO:0007669"/>
    <property type="project" value="UniProtKB-SubCell"/>
</dbReference>
<keyword evidence="2 5" id="KW-0671">Queuosine biosynthesis</keyword>
<feature type="compositionally biased region" description="Polar residues" evidence="6">
    <location>
        <begin position="1"/>
        <end position="16"/>
    </location>
</feature>
<comment type="similarity">
    <text evidence="5">Belongs to the GTP cyclohydrolase I family. QueF type 1 subfamily.</text>
</comment>
<comment type="pathway">
    <text evidence="5">tRNA modification; tRNA-queuosine biosynthesis.</text>
</comment>
<evidence type="ECO:0000256" key="5">
    <source>
        <dbReference type="HAMAP-Rule" id="MF_00818"/>
    </source>
</evidence>
<dbReference type="AlphaFoldDB" id="A0A951QF22"/>
<keyword evidence="4 5" id="KW-0560">Oxidoreductase</keyword>
<dbReference type="Pfam" id="PF14489">
    <property type="entry name" value="QueF"/>
    <property type="match status" value="1"/>
</dbReference>
<evidence type="ECO:0000256" key="6">
    <source>
        <dbReference type="SAM" id="MobiDB-lite"/>
    </source>
</evidence>
<gene>
    <name evidence="5 7" type="primary">queF</name>
    <name evidence="7" type="ORF">KME15_23910</name>
</gene>
<feature type="active site" description="Proton donor" evidence="5">
    <location>
        <position position="92"/>
    </location>
</feature>
<dbReference type="NCBIfam" id="TIGR03139">
    <property type="entry name" value="QueF-II"/>
    <property type="match status" value="1"/>
</dbReference>
<dbReference type="EMBL" id="JAHHHD010000044">
    <property type="protein sequence ID" value="MBW4661727.1"/>
    <property type="molecule type" value="Genomic_DNA"/>
</dbReference>
<dbReference type="InterPro" id="IPR029500">
    <property type="entry name" value="QueF"/>
</dbReference>
<dbReference type="SUPFAM" id="SSF55620">
    <property type="entry name" value="Tetrahydrobiopterin biosynthesis enzymes-like"/>
    <property type="match status" value="1"/>
</dbReference>
<dbReference type="InterPro" id="IPR050084">
    <property type="entry name" value="NADPH_dep_7-cyano-7-deazaG_red"/>
</dbReference>
<keyword evidence="3 5" id="KW-0521">NADP</keyword>
<reference evidence="7" key="1">
    <citation type="submission" date="2021-05" db="EMBL/GenBank/DDBJ databases">
        <authorList>
            <person name="Pietrasiak N."/>
            <person name="Ward R."/>
            <person name="Stajich J.E."/>
            <person name="Kurbessoian T."/>
        </authorList>
    </citation>
    <scope>NUCLEOTIDE SEQUENCE</scope>
    <source>
        <strain evidence="7">UHER 2000/2452</strain>
    </source>
</reference>
<evidence type="ECO:0000256" key="3">
    <source>
        <dbReference type="ARBA" id="ARBA00022857"/>
    </source>
</evidence>
<dbReference type="GO" id="GO:0008616">
    <property type="term" value="P:tRNA queuosine(34) biosynthetic process"/>
    <property type="evidence" value="ECO:0007669"/>
    <property type="project" value="UniProtKB-UniRule"/>
</dbReference>
<evidence type="ECO:0000256" key="2">
    <source>
        <dbReference type="ARBA" id="ARBA00022785"/>
    </source>
</evidence>
<proteinExistence type="inferred from homology"/>
<dbReference type="PANTHER" id="PTHR34354">
    <property type="entry name" value="NADPH-DEPENDENT 7-CYANO-7-DEAZAGUANINE REDUCTASE"/>
    <property type="match status" value="1"/>
</dbReference>
<sequence>MNSPSTPESSKPSLETTPLEEKYGERRLDEKYGERRLDEKYGERRLDEKYGERHIAEGKLITFPNPRIGRRYTIAITLPEFTCKCPFSGYPDFATIAIHYIPDQKVVELKAIKLYINSYRDRYISHEESVNQILDDFVAACDPLEVTIKGDFLPRGNVHTIVEVSHQQR</sequence>
<dbReference type="Gene3D" id="3.30.1130.10">
    <property type="match status" value="1"/>
</dbReference>
<accession>A0A951QF22</accession>
<evidence type="ECO:0000313" key="7">
    <source>
        <dbReference type="EMBL" id="MBW4661727.1"/>
    </source>
</evidence>
<dbReference type="GO" id="GO:0033739">
    <property type="term" value="F:preQ1 synthase activity"/>
    <property type="evidence" value="ECO:0007669"/>
    <property type="project" value="UniProtKB-UniRule"/>
</dbReference>
<comment type="catalytic activity">
    <reaction evidence="5">
        <text>7-aminomethyl-7-carbaguanine + 2 NADP(+) = 7-cyano-7-carbaguanine + 2 NADPH + 3 H(+)</text>
        <dbReference type="Rhea" id="RHEA:13409"/>
        <dbReference type="ChEBI" id="CHEBI:15378"/>
        <dbReference type="ChEBI" id="CHEBI:45075"/>
        <dbReference type="ChEBI" id="CHEBI:57783"/>
        <dbReference type="ChEBI" id="CHEBI:58349"/>
        <dbReference type="ChEBI" id="CHEBI:58703"/>
        <dbReference type="EC" id="1.7.1.13"/>
    </reaction>
</comment>
<dbReference type="PANTHER" id="PTHR34354:SF1">
    <property type="entry name" value="NADPH-DEPENDENT 7-CYANO-7-DEAZAGUANINE REDUCTASE"/>
    <property type="match status" value="1"/>
</dbReference>
<dbReference type="EC" id="1.7.1.13" evidence="5"/>
<feature type="active site" description="Thioimide intermediate" evidence="5">
    <location>
        <position position="85"/>
    </location>
</feature>
<evidence type="ECO:0000256" key="4">
    <source>
        <dbReference type="ARBA" id="ARBA00023002"/>
    </source>
</evidence>
<keyword evidence="1 5" id="KW-0963">Cytoplasm</keyword>
<comment type="function">
    <text evidence="5">Catalyzes the NADPH-dependent reduction of 7-cyano-7-deazaguanine (preQ0) to 7-aminomethyl-7-deazaguanine (preQ1).</text>
</comment>